<keyword evidence="2" id="KW-1185">Reference proteome</keyword>
<accession>A0A7Y0BRD7</accession>
<comment type="caution">
    <text evidence="1">The sequence shown here is derived from an EMBL/GenBank/DDBJ whole genome shotgun (WGS) entry which is preliminary data.</text>
</comment>
<reference evidence="1 2" key="1">
    <citation type="submission" date="2020-04" db="EMBL/GenBank/DDBJ databases">
        <title>Novosphingobium sp. TW-4 isolated from soil.</title>
        <authorList>
            <person name="Dahal R.H."/>
            <person name="Chaudhary D.K."/>
        </authorList>
    </citation>
    <scope>NUCLEOTIDE SEQUENCE [LARGE SCALE GENOMIC DNA]</scope>
    <source>
        <strain evidence="1 2">TW-4</strain>
    </source>
</reference>
<dbReference type="EMBL" id="JABBGM010000008">
    <property type="protein sequence ID" value="NML95149.1"/>
    <property type="molecule type" value="Genomic_DNA"/>
</dbReference>
<dbReference type="RefSeq" id="WP_169494365.1">
    <property type="nucleotide sequence ID" value="NZ_JABBGM010000008.1"/>
</dbReference>
<evidence type="ECO:0000313" key="2">
    <source>
        <dbReference type="Proteomes" id="UP000583556"/>
    </source>
</evidence>
<organism evidence="1 2">
    <name type="scientific">Novosphingobium olei</name>
    <dbReference type="NCBI Taxonomy" id="2728851"/>
    <lineage>
        <taxon>Bacteria</taxon>
        <taxon>Pseudomonadati</taxon>
        <taxon>Pseudomonadota</taxon>
        <taxon>Alphaproteobacteria</taxon>
        <taxon>Sphingomonadales</taxon>
        <taxon>Sphingomonadaceae</taxon>
        <taxon>Novosphingobium</taxon>
    </lineage>
</organism>
<gene>
    <name evidence="1" type="ORF">HHL27_15860</name>
</gene>
<sequence length="64" mass="7265">MFDSLPFEKRRELALEILTRGVRLTRKSGSFLGQLITDPTPMSDAQVEWFEQLAERAGLIAKEA</sequence>
<name>A0A7Y0BRD7_9SPHN</name>
<dbReference type="AlphaFoldDB" id="A0A7Y0BRD7"/>
<protein>
    <submittedName>
        <fullName evidence="1">Uncharacterized protein</fullName>
    </submittedName>
</protein>
<evidence type="ECO:0000313" key="1">
    <source>
        <dbReference type="EMBL" id="NML95149.1"/>
    </source>
</evidence>
<proteinExistence type="predicted"/>
<dbReference type="Proteomes" id="UP000583556">
    <property type="component" value="Unassembled WGS sequence"/>
</dbReference>